<dbReference type="RefSeq" id="WP_231464649.1">
    <property type="nucleotide sequence ID" value="NZ_JAJOHW010000144.1"/>
</dbReference>
<dbReference type="Proteomes" id="UP001595999">
    <property type="component" value="Unassembled WGS sequence"/>
</dbReference>
<comment type="caution">
    <text evidence="1">The sequence shown here is derived from an EMBL/GenBank/DDBJ whole genome shotgun (WGS) entry which is preliminary data.</text>
</comment>
<organism evidence="1 2">
    <name type="scientific">Chromobacterium aquaticum</name>
    <dbReference type="NCBI Taxonomy" id="467180"/>
    <lineage>
        <taxon>Bacteria</taxon>
        <taxon>Pseudomonadati</taxon>
        <taxon>Pseudomonadota</taxon>
        <taxon>Betaproteobacteria</taxon>
        <taxon>Neisseriales</taxon>
        <taxon>Chromobacteriaceae</taxon>
        <taxon>Chromobacterium</taxon>
    </lineage>
</organism>
<proteinExistence type="predicted"/>
<keyword evidence="2" id="KW-1185">Reference proteome</keyword>
<dbReference type="EMBL" id="JBHSEK010000008">
    <property type="protein sequence ID" value="MFC4490708.1"/>
    <property type="molecule type" value="Genomic_DNA"/>
</dbReference>
<sequence>MFWLDQNQAMPTEWFAGAPTPDQRSAWVGNIYRVALAHHADGFFEVVPFVFGAYRYLMYFASLAGEVPGDDEQEVRDFIRTWAHDFEPDMRTSRLVKFMRADAINRDHIYEPDSWRLDNPRQIFSFGQHLLEIVVYHSRLIAETRQYFYKPAPGLGRFYDRICHCNQLLIRELGFSAIHSVGLEDTGYIGYEKQR</sequence>
<evidence type="ECO:0000313" key="2">
    <source>
        <dbReference type="Proteomes" id="UP001595999"/>
    </source>
</evidence>
<name>A0ABV8ZW98_9NEIS</name>
<protein>
    <submittedName>
        <fullName evidence="1">Uncharacterized protein</fullName>
    </submittedName>
</protein>
<evidence type="ECO:0000313" key="1">
    <source>
        <dbReference type="EMBL" id="MFC4490708.1"/>
    </source>
</evidence>
<gene>
    <name evidence="1" type="ORF">ACFO0R_13910</name>
</gene>
<reference evidence="2" key="1">
    <citation type="journal article" date="2019" name="Int. J. Syst. Evol. Microbiol.">
        <title>The Global Catalogue of Microorganisms (GCM) 10K type strain sequencing project: providing services to taxonomists for standard genome sequencing and annotation.</title>
        <authorList>
            <consortium name="The Broad Institute Genomics Platform"/>
            <consortium name="The Broad Institute Genome Sequencing Center for Infectious Disease"/>
            <person name="Wu L."/>
            <person name="Ma J."/>
        </authorList>
    </citation>
    <scope>NUCLEOTIDE SEQUENCE [LARGE SCALE GENOMIC DNA]</scope>
    <source>
        <strain evidence="2">CGMCC 4.7608</strain>
    </source>
</reference>
<accession>A0ABV8ZW98</accession>